<keyword evidence="3" id="KW-1185">Reference proteome</keyword>
<feature type="chain" id="PRO_5025670308" description="TraB/GumN family protein" evidence="1">
    <location>
        <begin position="27"/>
        <end position="292"/>
    </location>
</feature>
<dbReference type="PANTHER" id="PTHR40590:SF1">
    <property type="entry name" value="CYTOPLASMIC PROTEIN"/>
    <property type="match status" value="1"/>
</dbReference>
<evidence type="ECO:0008006" key="4">
    <source>
        <dbReference type="Google" id="ProtNLM"/>
    </source>
</evidence>
<evidence type="ECO:0000313" key="3">
    <source>
        <dbReference type="Proteomes" id="UP000346198"/>
    </source>
</evidence>
<organism evidence="2 3">
    <name type="scientific">Pontiella sulfatireligans</name>
    <dbReference type="NCBI Taxonomy" id="2750658"/>
    <lineage>
        <taxon>Bacteria</taxon>
        <taxon>Pseudomonadati</taxon>
        <taxon>Kiritimatiellota</taxon>
        <taxon>Kiritimatiellia</taxon>
        <taxon>Kiritimatiellales</taxon>
        <taxon>Pontiellaceae</taxon>
        <taxon>Pontiella</taxon>
    </lineage>
</organism>
<gene>
    <name evidence="2" type="ORF">SCARR_01867</name>
</gene>
<dbReference type="RefSeq" id="WP_136061253.1">
    <property type="nucleotide sequence ID" value="NZ_CAAHFH010000001.1"/>
</dbReference>
<accession>A0A6C2UK55</accession>
<dbReference type="AlphaFoldDB" id="A0A6C2UK55"/>
<protein>
    <recommendedName>
        <fullName evidence="4">TraB/GumN family protein</fullName>
    </recommendedName>
</protein>
<dbReference type="Proteomes" id="UP000346198">
    <property type="component" value="Unassembled WGS sequence"/>
</dbReference>
<dbReference type="PANTHER" id="PTHR40590">
    <property type="entry name" value="CYTOPLASMIC PROTEIN-RELATED"/>
    <property type="match status" value="1"/>
</dbReference>
<name>A0A6C2UK55_9BACT</name>
<sequence length="292" mass="32159">MPTKRTFIKSFFLVLSILLLSSMAQAKSCLWKVSTKGGTLYLQGSVHVLRPENYPLAPAIEAAYAASKTLVLEVDMTEMTSPKTQQMILAKAMLPEGQSLEQALSPEVYAEATATFTKAGLPIAAMQRFKPWFAAMTLTLVRMQSMGFDSSLGLDTYFHNKATAEGKQEIGLESVEFQINLIDSLAEGNQNEFMKKTLKDLELMDGQLDELMTAWQKGNIEKLGKLINESFEECPGLYGSFIAARNKNWAEKLHAMAQSTNTHMVVVGAGHLPGDKGLLKLLKEKGCTLVQL</sequence>
<keyword evidence="1" id="KW-0732">Signal</keyword>
<evidence type="ECO:0000313" key="2">
    <source>
        <dbReference type="EMBL" id="VGO19807.1"/>
    </source>
</evidence>
<dbReference type="InterPro" id="IPR047111">
    <property type="entry name" value="YbaP-like"/>
</dbReference>
<proteinExistence type="predicted"/>
<dbReference type="Pfam" id="PF01963">
    <property type="entry name" value="TraB_PrgY_gumN"/>
    <property type="match status" value="1"/>
</dbReference>
<evidence type="ECO:0000256" key="1">
    <source>
        <dbReference type="SAM" id="SignalP"/>
    </source>
</evidence>
<dbReference type="EMBL" id="CAAHFH010000001">
    <property type="protein sequence ID" value="VGO19807.1"/>
    <property type="molecule type" value="Genomic_DNA"/>
</dbReference>
<reference evidence="2 3" key="1">
    <citation type="submission" date="2019-04" db="EMBL/GenBank/DDBJ databases">
        <authorList>
            <person name="Van Vliet M D."/>
        </authorList>
    </citation>
    <scope>NUCLEOTIDE SEQUENCE [LARGE SCALE GENOMIC DNA]</scope>
    <source>
        <strain evidence="2 3">F21</strain>
    </source>
</reference>
<dbReference type="InterPro" id="IPR002816">
    <property type="entry name" value="TraB/PrgY/GumN_fam"/>
</dbReference>
<feature type="signal peptide" evidence="1">
    <location>
        <begin position="1"/>
        <end position="26"/>
    </location>
</feature>
<dbReference type="CDD" id="cd14789">
    <property type="entry name" value="Tiki"/>
    <property type="match status" value="1"/>
</dbReference>